<feature type="region of interest" description="Disordered" evidence="1">
    <location>
        <begin position="67"/>
        <end position="96"/>
    </location>
</feature>
<accession>A0A919FBP9</accession>
<dbReference type="EMBL" id="BNBO01000001">
    <property type="protein sequence ID" value="GHH59429.1"/>
    <property type="molecule type" value="Genomic_DNA"/>
</dbReference>
<evidence type="ECO:0000256" key="1">
    <source>
        <dbReference type="SAM" id="MobiDB-lite"/>
    </source>
</evidence>
<evidence type="ECO:0000313" key="3">
    <source>
        <dbReference type="Proteomes" id="UP000617734"/>
    </source>
</evidence>
<dbReference type="AlphaFoldDB" id="A0A919FBP9"/>
<keyword evidence="3" id="KW-1185">Reference proteome</keyword>
<reference evidence="2" key="1">
    <citation type="journal article" date="2014" name="Int. J. Syst. Evol. Microbiol.">
        <title>Complete genome sequence of Corynebacterium casei LMG S-19264T (=DSM 44701T), isolated from a smear-ripened cheese.</title>
        <authorList>
            <consortium name="US DOE Joint Genome Institute (JGI-PGF)"/>
            <person name="Walter F."/>
            <person name="Albersmeier A."/>
            <person name="Kalinowski J."/>
            <person name="Ruckert C."/>
        </authorList>
    </citation>
    <scope>NUCLEOTIDE SEQUENCE</scope>
    <source>
        <strain evidence="2">JCM 4646</strain>
    </source>
</reference>
<dbReference type="Proteomes" id="UP000617734">
    <property type="component" value="Unassembled WGS sequence"/>
</dbReference>
<reference evidence="2" key="2">
    <citation type="submission" date="2020-09" db="EMBL/GenBank/DDBJ databases">
        <authorList>
            <person name="Sun Q."/>
            <person name="Ohkuma M."/>
        </authorList>
    </citation>
    <scope>NUCLEOTIDE SEQUENCE</scope>
    <source>
        <strain evidence="2">JCM 4646</strain>
    </source>
</reference>
<sequence>MASDTPGRPLRAYDTAPLDTPAARATSLMVGRLTRAPVPPSAACCGPHGSHGFLGSPMIRTGVRRNQRFAATGRRRRLPPDTAGSTRPQPPGAGFA</sequence>
<protein>
    <submittedName>
        <fullName evidence="2">Uncharacterized protein</fullName>
    </submittedName>
</protein>
<feature type="compositionally biased region" description="Basic residues" evidence="1">
    <location>
        <begin position="67"/>
        <end position="77"/>
    </location>
</feature>
<comment type="caution">
    <text evidence="2">The sequence shown here is derived from an EMBL/GenBank/DDBJ whole genome shotgun (WGS) entry which is preliminary data.</text>
</comment>
<organism evidence="2 3">
    <name type="scientific">Kitasatospora indigofera</name>
    <dbReference type="NCBI Taxonomy" id="67307"/>
    <lineage>
        <taxon>Bacteria</taxon>
        <taxon>Bacillati</taxon>
        <taxon>Actinomycetota</taxon>
        <taxon>Actinomycetes</taxon>
        <taxon>Kitasatosporales</taxon>
        <taxon>Streptomycetaceae</taxon>
        <taxon>Kitasatospora</taxon>
    </lineage>
</organism>
<name>A0A919FBP9_9ACTN</name>
<gene>
    <name evidence="2" type="ORF">GCM10018781_02610</name>
</gene>
<evidence type="ECO:0000313" key="2">
    <source>
        <dbReference type="EMBL" id="GHH59429.1"/>
    </source>
</evidence>
<proteinExistence type="predicted"/>